<organism evidence="3 4">
    <name type="scientific">Thalictrum thalictroides</name>
    <name type="common">Rue-anemone</name>
    <name type="synonym">Anemone thalictroides</name>
    <dbReference type="NCBI Taxonomy" id="46969"/>
    <lineage>
        <taxon>Eukaryota</taxon>
        <taxon>Viridiplantae</taxon>
        <taxon>Streptophyta</taxon>
        <taxon>Embryophyta</taxon>
        <taxon>Tracheophyta</taxon>
        <taxon>Spermatophyta</taxon>
        <taxon>Magnoliopsida</taxon>
        <taxon>Ranunculales</taxon>
        <taxon>Ranunculaceae</taxon>
        <taxon>Thalictroideae</taxon>
        <taxon>Thalictrum</taxon>
    </lineage>
</organism>
<gene>
    <name evidence="3" type="ORF">FRX31_028483</name>
</gene>
<dbReference type="PANTHER" id="PTHR32246">
    <property type="entry name" value="INGRESSION PROTEIN FIC1"/>
    <property type="match status" value="1"/>
</dbReference>
<dbReference type="OrthoDB" id="67700at2759"/>
<comment type="caution">
    <text evidence="3">The sequence shown here is derived from an EMBL/GenBank/DDBJ whole genome shotgun (WGS) entry which is preliminary data.</text>
</comment>
<evidence type="ECO:0000313" key="4">
    <source>
        <dbReference type="Proteomes" id="UP000554482"/>
    </source>
</evidence>
<evidence type="ECO:0000256" key="1">
    <source>
        <dbReference type="SAM" id="MobiDB-lite"/>
    </source>
</evidence>
<evidence type="ECO:0000313" key="3">
    <source>
        <dbReference type="EMBL" id="KAF5181928.1"/>
    </source>
</evidence>
<dbReference type="Gene3D" id="2.60.40.150">
    <property type="entry name" value="C2 domain"/>
    <property type="match status" value="1"/>
</dbReference>
<dbReference type="Pfam" id="PF00168">
    <property type="entry name" value="C2"/>
    <property type="match status" value="1"/>
</dbReference>
<proteinExistence type="predicted"/>
<reference evidence="3 4" key="1">
    <citation type="submission" date="2020-06" db="EMBL/GenBank/DDBJ databases">
        <title>Transcriptomic and genomic resources for Thalictrum thalictroides and T. hernandezii: Facilitating candidate gene discovery in an emerging model plant lineage.</title>
        <authorList>
            <person name="Arias T."/>
            <person name="Riano-Pachon D.M."/>
            <person name="Di Stilio V.S."/>
        </authorList>
    </citation>
    <scope>NUCLEOTIDE SEQUENCE [LARGE SCALE GENOMIC DNA]</scope>
    <source>
        <strain evidence="4">cv. WT478/WT964</strain>
        <tissue evidence="3">Leaves</tissue>
    </source>
</reference>
<dbReference type="EMBL" id="JABWDY010035547">
    <property type="protein sequence ID" value="KAF5181928.1"/>
    <property type="molecule type" value="Genomic_DNA"/>
</dbReference>
<sequence length="340" mass="37282">MSSSSLRQQPPPTQSSAKLYDLDITIVSAKHLHNINWRQGNLIPVVAFWIEPGGRRFTTKPDQDGSTKPIWNERFIVPINGHITDSTLSIEITHSGNPKPIGSLLQFPLDSQSLLTESNPNLQTFQLLRPSGRPQGKIKVKLTLKERHQPPPPQQQQPPPQQHLPSPSPPLSDYHYTPHQSYYDNSAPPLPPPPRDYRIYSPHLPTYSPSSPYSSSYTDPYSGSGYYSGYYSQMQSLPPPPSRPSYDQGSSYGGHSVPSAPGSSYGGNSGPSAPVDYSNSYDQRVKGSKVGLGTGLAVGAAAGTLGALTLEEGVKHEEEKITERVQDDLDGRDVYGSYYR</sequence>
<dbReference type="Proteomes" id="UP000554482">
    <property type="component" value="Unassembled WGS sequence"/>
</dbReference>
<dbReference type="SUPFAM" id="SSF49562">
    <property type="entry name" value="C2 domain (Calcium/lipid-binding domain, CaLB)"/>
    <property type="match status" value="1"/>
</dbReference>
<feature type="compositionally biased region" description="Pro residues" evidence="1">
    <location>
        <begin position="150"/>
        <end position="170"/>
    </location>
</feature>
<protein>
    <submittedName>
        <fullName evidence="3">Calcium-dependent lipid-binding (CaLB domain) family protein</fullName>
    </submittedName>
</protein>
<dbReference type="InterPro" id="IPR035892">
    <property type="entry name" value="C2_domain_sf"/>
</dbReference>
<accession>A0A7J6VB49</accession>
<evidence type="ECO:0000259" key="2">
    <source>
        <dbReference type="PROSITE" id="PS50004"/>
    </source>
</evidence>
<keyword evidence="4" id="KW-1185">Reference proteome</keyword>
<dbReference type="AlphaFoldDB" id="A0A7J6VB49"/>
<feature type="region of interest" description="Disordered" evidence="1">
    <location>
        <begin position="232"/>
        <end position="280"/>
    </location>
</feature>
<feature type="domain" description="C2" evidence="2">
    <location>
        <begin position="2"/>
        <end position="125"/>
    </location>
</feature>
<name>A0A7J6VB49_THATH</name>
<feature type="compositionally biased region" description="Low complexity" evidence="1">
    <location>
        <begin position="200"/>
        <end position="218"/>
    </location>
</feature>
<feature type="region of interest" description="Disordered" evidence="1">
    <location>
        <begin position="147"/>
        <end position="218"/>
    </location>
</feature>
<dbReference type="PANTHER" id="PTHR32246:SF68">
    <property type="entry name" value="OS01G0853800 PROTEIN"/>
    <property type="match status" value="1"/>
</dbReference>
<dbReference type="PROSITE" id="PS50004">
    <property type="entry name" value="C2"/>
    <property type="match status" value="1"/>
</dbReference>
<dbReference type="InterPro" id="IPR000008">
    <property type="entry name" value="C2_dom"/>
</dbReference>